<keyword evidence="6" id="KW-1185">Reference proteome</keyword>
<dbReference type="PANTHER" id="PTHR43719">
    <property type="entry name" value="TWO-COMPONENT HISTIDINE KINASE"/>
    <property type="match status" value="1"/>
</dbReference>
<evidence type="ECO:0000313" key="6">
    <source>
        <dbReference type="Proteomes" id="UP000813444"/>
    </source>
</evidence>
<dbReference type="InterPro" id="IPR001789">
    <property type="entry name" value="Sig_transdc_resp-reg_receiver"/>
</dbReference>
<proteinExistence type="predicted"/>
<dbReference type="SMART" id="SM00448">
    <property type="entry name" value="REC"/>
    <property type="match status" value="1"/>
</dbReference>
<feature type="modified residue" description="4-aspartylphosphate" evidence="2">
    <location>
        <position position="95"/>
    </location>
</feature>
<reference evidence="5" key="1">
    <citation type="journal article" date="2021" name="Nat. Commun.">
        <title>Genetic determinants of endophytism in the Arabidopsis root mycobiome.</title>
        <authorList>
            <person name="Mesny F."/>
            <person name="Miyauchi S."/>
            <person name="Thiergart T."/>
            <person name="Pickel B."/>
            <person name="Atanasova L."/>
            <person name="Karlsson M."/>
            <person name="Huettel B."/>
            <person name="Barry K.W."/>
            <person name="Haridas S."/>
            <person name="Chen C."/>
            <person name="Bauer D."/>
            <person name="Andreopoulos W."/>
            <person name="Pangilinan J."/>
            <person name="LaButti K."/>
            <person name="Riley R."/>
            <person name="Lipzen A."/>
            <person name="Clum A."/>
            <person name="Drula E."/>
            <person name="Henrissat B."/>
            <person name="Kohler A."/>
            <person name="Grigoriev I.V."/>
            <person name="Martin F.M."/>
            <person name="Hacquard S."/>
        </authorList>
    </citation>
    <scope>NUCLEOTIDE SEQUENCE</scope>
    <source>
        <strain evidence="5">MPI-CAGE-CH-0235</strain>
    </source>
</reference>
<comment type="caution">
    <text evidence="5">The sequence shown here is derived from an EMBL/GenBank/DDBJ whole genome shotgun (WGS) entry which is preliminary data.</text>
</comment>
<protein>
    <submittedName>
        <fullName evidence="5">CheY-like superfamily</fullName>
    </submittedName>
</protein>
<evidence type="ECO:0000256" key="3">
    <source>
        <dbReference type="SAM" id="MobiDB-lite"/>
    </source>
</evidence>
<feature type="region of interest" description="Disordered" evidence="3">
    <location>
        <begin position="1"/>
        <end position="30"/>
    </location>
</feature>
<dbReference type="Proteomes" id="UP000813444">
    <property type="component" value="Unassembled WGS sequence"/>
</dbReference>
<sequence length="189" mass="20907">MHSTISPSLASSTPKPQPHPPQLLGGDGSRPPSLDVLIVEDNVVNQKVLQRQLRQLGNNTYLASHGGEALEILRRSRLWSAQEVSSFNLSIILMDLEMPVMDGATCACRIRELERNGSIIPIPIIATTAHNRLDQINNAKAAGIDDVVHKPIRISELIPKIEQLIIKYREVQLQVHSHRAASGQRNQLC</sequence>
<accession>A0A8K0WIA7</accession>
<dbReference type="OrthoDB" id="303614at2759"/>
<evidence type="ECO:0000256" key="1">
    <source>
        <dbReference type="ARBA" id="ARBA00022553"/>
    </source>
</evidence>
<evidence type="ECO:0000259" key="4">
    <source>
        <dbReference type="PROSITE" id="PS50110"/>
    </source>
</evidence>
<dbReference type="CDD" id="cd17546">
    <property type="entry name" value="REC_hyHK_CKI1_RcsC-like"/>
    <property type="match status" value="1"/>
</dbReference>
<keyword evidence="1 2" id="KW-0597">Phosphoprotein</keyword>
<gene>
    <name evidence="5" type="ORF">B0I35DRAFT_485533</name>
</gene>
<evidence type="ECO:0000256" key="2">
    <source>
        <dbReference type="PROSITE-ProRule" id="PRU00169"/>
    </source>
</evidence>
<dbReference type="SUPFAM" id="SSF52172">
    <property type="entry name" value="CheY-like"/>
    <property type="match status" value="1"/>
</dbReference>
<dbReference type="Pfam" id="PF00072">
    <property type="entry name" value="Response_reg"/>
    <property type="match status" value="1"/>
</dbReference>
<dbReference type="InterPro" id="IPR050956">
    <property type="entry name" value="2C_system_His_kinase"/>
</dbReference>
<dbReference type="Gene3D" id="3.40.50.2300">
    <property type="match status" value="1"/>
</dbReference>
<dbReference type="InterPro" id="IPR011006">
    <property type="entry name" value="CheY-like_superfamily"/>
</dbReference>
<feature type="domain" description="Response regulatory" evidence="4">
    <location>
        <begin position="35"/>
        <end position="165"/>
    </location>
</feature>
<name>A0A8K0WIA7_9HYPO</name>
<organism evidence="5 6">
    <name type="scientific">Stachybotrys elegans</name>
    <dbReference type="NCBI Taxonomy" id="80388"/>
    <lineage>
        <taxon>Eukaryota</taxon>
        <taxon>Fungi</taxon>
        <taxon>Dikarya</taxon>
        <taxon>Ascomycota</taxon>
        <taxon>Pezizomycotina</taxon>
        <taxon>Sordariomycetes</taxon>
        <taxon>Hypocreomycetidae</taxon>
        <taxon>Hypocreales</taxon>
        <taxon>Stachybotryaceae</taxon>
        <taxon>Stachybotrys</taxon>
    </lineage>
</organism>
<dbReference type="EMBL" id="JAGPNK010000045">
    <property type="protein sequence ID" value="KAH7302931.1"/>
    <property type="molecule type" value="Genomic_DNA"/>
</dbReference>
<dbReference type="PROSITE" id="PS50110">
    <property type="entry name" value="RESPONSE_REGULATORY"/>
    <property type="match status" value="1"/>
</dbReference>
<dbReference type="GO" id="GO:0000160">
    <property type="term" value="P:phosphorelay signal transduction system"/>
    <property type="evidence" value="ECO:0007669"/>
    <property type="project" value="InterPro"/>
</dbReference>
<dbReference type="PANTHER" id="PTHR43719:SF30">
    <property type="entry name" value="TWO-COMPONENT SYSTEM RESPONSE REGULATOR"/>
    <property type="match status" value="1"/>
</dbReference>
<dbReference type="AlphaFoldDB" id="A0A8K0WIA7"/>
<feature type="compositionally biased region" description="Polar residues" evidence="3">
    <location>
        <begin position="1"/>
        <end position="14"/>
    </location>
</feature>
<evidence type="ECO:0000313" key="5">
    <source>
        <dbReference type="EMBL" id="KAH7302931.1"/>
    </source>
</evidence>